<dbReference type="Proteomes" id="UP000008493">
    <property type="component" value="Unassembled WGS sequence"/>
</dbReference>
<proteinExistence type="predicted"/>
<evidence type="ECO:0000313" key="3">
    <source>
        <dbReference type="Proteomes" id="UP000008493"/>
    </source>
</evidence>
<protein>
    <submittedName>
        <fullName evidence="2">Uncharacterized protein</fullName>
    </submittedName>
</protein>
<feature type="non-terminal residue" evidence="2">
    <location>
        <position position="1"/>
    </location>
</feature>
<dbReference type="GeneID" id="18824181"/>
<evidence type="ECO:0000256" key="1">
    <source>
        <dbReference type="SAM" id="MobiDB-lite"/>
    </source>
</evidence>
<dbReference type="AlphaFoldDB" id="K5X8U2"/>
<keyword evidence="3" id="KW-1185">Reference proteome</keyword>
<dbReference type="EMBL" id="JH971390">
    <property type="protein sequence ID" value="EKM79442.1"/>
    <property type="molecule type" value="Genomic_DNA"/>
</dbReference>
<feature type="region of interest" description="Disordered" evidence="1">
    <location>
        <begin position="1"/>
        <end position="25"/>
    </location>
</feature>
<evidence type="ECO:0000313" key="2">
    <source>
        <dbReference type="EMBL" id="EKM79442.1"/>
    </source>
</evidence>
<dbReference type="KEGG" id="abp:AGABI1DRAFT114004"/>
<dbReference type="InParanoid" id="K5X8U2"/>
<dbReference type="RefSeq" id="XP_007330098.1">
    <property type="nucleotide sequence ID" value="XM_007330036.1"/>
</dbReference>
<reference evidence="3" key="1">
    <citation type="journal article" date="2012" name="Proc. Natl. Acad. Sci. U.S.A.">
        <title>Genome sequence of the button mushroom Agaricus bisporus reveals mechanisms governing adaptation to a humic-rich ecological niche.</title>
        <authorList>
            <person name="Morin E."/>
            <person name="Kohler A."/>
            <person name="Baker A.R."/>
            <person name="Foulongne-Oriol M."/>
            <person name="Lombard V."/>
            <person name="Nagy L.G."/>
            <person name="Ohm R.A."/>
            <person name="Patyshakuliyeva A."/>
            <person name="Brun A."/>
            <person name="Aerts A.L."/>
            <person name="Bailey A.M."/>
            <person name="Billette C."/>
            <person name="Coutinho P.M."/>
            <person name="Deakin G."/>
            <person name="Doddapaneni H."/>
            <person name="Floudas D."/>
            <person name="Grimwood J."/>
            <person name="Hilden K."/>
            <person name="Kuees U."/>
            <person name="LaButti K.M."/>
            <person name="Lapidus A."/>
            <person name="Lindquist E.A."/>
            <person name="Lucas S.M."/>
            <person name="Murat C."/>
            <person name="Riley R.W."/>
            <person name="Salamov A.A."/>
            <person name="Schmutz J."/>
            <person name="Subramanian V."/>
            <person name="Woesten H.A.B."/>
            <person name="Xu J."/>
            <person name="Eastwood D.C."/>
            <person name="Foster G.D."/>
            <person name="Sonnenberg A.S."/>
            <person name="Cullen D."/>
            <person name="de Vries R.P."/>
            <person name="Lundell T."/>
            <person name="Hibbett D.S."/>
            <person name="Henrissat B."/>
            <person name="Burton K.S."/>
            <person name="Kerrigan R.W."/>
            <person name="Challen M.P."/>
            <person name="Grigoriev I.V."/>
            <person name="Martin F."/>
        </authorList>
    </citation>
    <scope>NUCLEOTIDE SEQUENCE [LARGE SCALE GENOMIC DNA]</scope>
    <source>
        <strain evidence="3">JB137-S8 / ATCC MYA-4627 / FGSC 10392</strain>
    </source>
</reference>
<sequence length="71" mass="8335">MNTINEDSVVPKRVPVREREQQEAEILSDCEKYIREVEIEAREPEPSPRQSPSPTHSNVHRARLAHGHRRR</sequence>
<dbReference type="HOGENOM" id="CLU_2746789_0_0_1"/>
<gene>
    <name evidence="2" type="ORF">AGABI1DRAFT_114004</name>
</gene>
<organism evidence="2 3">
    <name type="scientific">Agaricus bisporus var. burnettii (strain JB137-S8 / ATCC MYA-4627 / FGSC 10392)</name>
    <name type="common">White button mushroom</name>
    <dbReference type="NCBI Taxonomy" id="597362"/>
    <lineage>
        <taxon>Eukaryota</taxon>
        <taxon>Fungi</taxon>
        <taxon>Dikarya</taxon>
        <taxon>Basidiomycota</taxon>
        <taxon>Agaricomycotina</taxon>
        <taxon>Agaricomycetes</taxon>
        <taxon>Agaricomycetidae</taxon>
        <taxon>Agaricales</taxon>
        <taxon>Agaricineae</taxon>
        <taxon>Agaricaceae</taxon>
        <taxon>Agaricus</taxon>
    </lineage>
</organism>
<feature type="compositionally biased region" description="Basic residues" evidence="1">
    <location>
        <begin position="58"/>
        <end position="71"/>
    </location>
</feature>
<feature type="region of interest" description="Disordered" evidence="1">
    <location>
        <begin position="38"/>
        <end position="71"/>
    </location>
</feature>
<name>K5X8U2_AGABU</name>
<accession>K5X8U2</accession>